<dbReference type="InterPro" id="IPR036812">
    <property type="entry name" value="NAD(P)_OxRdtase_dom_sf"/>
</dbReference>
<comment type="caution">
    <text evidence="2">The sequence shown here is derived from an EMBL/GenBank/DDBJ whole genome shotgun (WGS) entry which is preliminary data.</text>
</comment>
<sequence length="294" mass="31474">MKVATPISRMGLGTGRLASLGSSLTRRQAVALIHAAIDHDIRVIDTADTYGSGDSERVIGTALKERRRDDCFLITKAGFAHVALPAALSPLNQIGKKLKQKVSPGRDFSKAYLVRCVERSLKRLGTDHVDAFLLHAAVAGEPTDESWAALEAIRTKGMSRLTGVSTSDPEVIRQGLASGQVMIVETPVSLCSSNAGTIGELCAEGQVRLVANEVLKPQTLLKERAGEWNSMRERHGVGTIATPQLLIAYAAAQRGVSTVLVGTLSAGHLVENLKALEYGEEMRGMFAEMKEAFA</sequence>
<gene>
    <name evidence="2" type="ORF">HDF10_003285</name>
</gene>
<feature type="domain" description="NADP-dependent oxidoreductase" evidence="1">
    <location>
        <begin position="9"/>
        <end position="278"/>
    </location>
</feature>
<evidence type="ECO:0000313" key="3">
    <source>
        <dbReference type="Proteomes" id="UP000569092"/>
    </source>
</evidence>
<dbReference type="Pfam" id="PF00248">
    <property type="entry name" value="Aldo_ket_red"/>
    <property type="match status" value="1"/>
</dbReference>
<protein>
    <submittedName>
        <fullName evidence="2">Aryl-alcohol dehydrogenase-like predicted oxidoreductase</fullName>
    </submittedName>
</protein>
<organism evidence="2 3">
    <name type="scientific">Tunturiibacter lichenicola</name>
    <dbReference type="NCBI Taxonomy" id="2051959"/>
    <lineage>
        <taxon>Bacteria</taxon>
        <taxon>Pseudomonadati</taxon>
        <taxon>Acidobacteriota</taxon>
        <taxon>Terriglobia</taxon>
        <taxon>Terriglobales</taxon>
        <taxon>Acidobacteriaceae</taxon>
        <taxon>Tunturiibacter</taxon>
    </lineage>
</organism>
<dbReference type="PANTHER" id="PTHR43312">
    <property type="entry name" value="D-THREO-ALDOSE 1-DEHYDROGENASE"/>
    <property type="match status" value="1"/>
</dbReference>
<accession>A0A7W8J9U5</accession>
<dbReference type="Proteomes" id="UP000569092">
    <property type="component" value="Unassembled WGS sequence"/>
</dbReference>
<dbReference type="PANTHER" id="PTHR43312:SF1">
    <property type="entry name" value="NADP-DEPENDENT OXIDOREDUCTASE DOMAIN-CONTAINING PROTEIN"/>
    <property type="match status" value="1"/>
</dbReference>
<dbReference type="CDD" id="cd19099">
    <property type="entry name" value="AKR_unchar"/>
    <property type="match status" value="1"/>
</dbReference>
<evidence type="ECO:0000259" key="1">
    <source>
        <dbReference type="Pfam" id="PF00248"/>
    </source>
</evidence>
<dbReference type="EMBL" id="JACHDZ010000005">
    <property type="protein sequence ID" value="MBB5345294.1"/>
    <property type="molecule type" value="Genomic_DNA"/>
</dbReference>
<reference evidence="2 3" key="1">
    <citation type="submission" date="2020-08" db="EMBL/GenBank/DDBJ databases">
        <title>Genomic Encyclopedia of Type Strains, Phase IV (KMG-V): Genome sequencing to study the core and pangenomes of soil and plant-associated prokaryotes.</title>
        <authorList>
            <person name="Whitman W."/>
        </authorList>
    </citation>
    <scope>NUCLEOTIDE SEQUENCE [LARGE SCALE GENOMIC DNA]</scope>
    <source>
        <strain evidence="2 3">M8US30</strain>
    </source>
</reference>
<name>A0A7W8J9U5_9BACT</name>
<dbReference type="InterPro" id="IPR053135">
    <property type="entry name" value="AKR2_Oxidoreductase"/>
</dbReference>
<proteinExistence type="predicted"/>
<evidence type="ECO:0000313" key="2">
    <source>
        <dbReference type="EMBL" id="MBB5345294.1"/>
    </source>
</evidence>
<dbReference type="Gene3D" id="3.20.20.100">
    <property type="entry name" value="NADP-dependent oxidoreductase domain"/>
    <property type="match status" value="1"/>
</dbReference>
<dbReference type="AlphaFoldDB" id="A0A7W8J9U5"/>
<dbReference type="SUPFAM" id="SSF51430">
    <property type="entry name" value="NAD(P)-linked oxidoreductase"/>
    <property type="match status" value="1"/>
</dbReference>
<dbReference type="InterPro" id="IPR023210">
    <property type="entry name" value="NADP_OxRdtase_dom"/>
</dbReference>